<dbReference type="Pfam" id="PF17854">
    <property type="entry name" value="FtsK_alpha"/>
    <property type="match status" value="1"/>
</dbReference>
<feature type="binding site" evidence="6">
    <location>
        <begin position="559"/>
        <end position="566"/>
    </location>
    <ligand>
        <name>ATP</name>
        <dbReference type="ChEBI" id="CHEBI:30616"/>
    </ligand>
</feature>
<feature type="compositionally biased region" description="Polar residues" evidence="8">
    <location>
        <begin position="97"/>
        <end position="109"/>
    </location>
</feature>
<keyword evidence="7" id="KW-0175">Coiled coil</keyword>
<dbReference type="Proteomes" id="UP001589738">
    <property type="component" value="Unassembled WGS sequence"/>
</dbReference>
<evidence type="ECO:0000256" key="7">
    <source>
        <dbReference type="SAM" id="Coils"/>
    </source>
</evidence>
<dbReference type="PROSITE" id="PS50901">
    <property type="entry name" value="FTSK"/>
    <property type="match status" value="1"/>
</dbReference>
<proteinExistence type="inferred from homology"/>
<protein>
    <submittedName>
        <fullName evidence="10">DNA translocase FtsK</fullName>
    </submittedName>
</protein>
<name>A0ABV6KL25_9BACI</name>
<dbReference type="InterPro" id="IPR018541">
    <property type="entry name" value="Ftsk_gamma"/>
</dbReference>
<dbReference type="InterPro" id="IPR003593">
    <property type="entry name" value="AAA+_ATPase"/>
</dbReference>
<keyword evidence="5" id="KW-0238">DNA-binding</keyword>
<dbReference type="RefSeq" id="WP_377057477.1">
    <property type="nucleotide sequence ID" value="NZ_JBHLUU010000009.1"/>
</dbReference>
<keyword evidence="3" id="KW-0159">Chromosome partition</keyword>
<dbReference type="InterPro" id="IPR050206">
    <property type="entry name" value="FtsK/SpoIIIE/SftA"/>
</dbReference>
<dbReference type="Gene3D" id="3.30.980.40">
    <property type="match status" value="1"/>
</dbReference>
<sequence length="876" mass="99593">MNWFKKLFSKLSDDKVEEIYEQKVEPFKETRKEQKDMDARIVYQYPKGKFKFPLIPDEREMQKPSRKSREERTSSRQRTEPVMKSETVRSKPRVGSITKSNVSPPNKSETNNRDVSKRPFRPTEIPSPVYGFQKRVRHQEEKPVEYELNSFLKNEYIERSSETPVQVNKIVKQDIEEVHDQGEETVINTDLIELISMDVREESIPAEPEAEPEHVEPVVEEEIESYVLLESTGELEVAVTAELSDLEEEKLEVDQNVQIEQQLNVVEQNAQIAELNIVEEVEQIEELNVVEKVEQIEEMYVAEEEIEQVEGQTIEESTQPNSEQGKLDGNEEPPVEPAPKRKHLPFNVLMLKEDRRKLEEKRNQIKSEATFEPPKPLIPEKEAQAEADEQPSSVNEIVEVIDEENPYYVFPELDLLTPPVIYDTSGEWLEERERLLNDTLESFNVRASVVNVTQGPSVTRFEVQPEPGVKVNKITNLADDIKLSLAAKDIRIEAPIPGKHTIGIEVPNEVSRPVLLSEIINSTEFLHSKSPLTAVLGLDISGKPIVTDLRKMPHGLIAGATGSGKSVCINTILVSLLYKARPDELKLLLIDPKMVELAPYNQIPHLVSPVITDVKAATAALKWAVEEMERRYELFAHTGVREINRFNEQCEQHNQHADKLPFIVIIIDELADLMMMAPADVEEAICRIAQKARACGIHLIIATQRPSVDVITGLIKANVPTRIAFSVSSQIDSRTIIDIAGAERLLGRGDMLFLENGSSKPVRLQGTFVSDEEIDQVVAHVRREQSPNYLFHQEELLKRAAVSEEEDELFFEACEFVVDQGAASTSSLQRRFKIGYNRAARLIDMMEKNGYISENRGSKPRDVLIDQDDLQSIQEM</sequence>
<comment type="similarity">
    <text evidence="1">Belongs to the FtsK/SpoIIIE/SftA family.</text>
</comment>
<evidence type="ECO:0000256" key="5">
    <source>
        <dbReference type="ARBA" id="ARBA00023125"/>
    </source>
</evidence>
<dbReference type="EMBL" id="JBHLUU010000009">
    <property type="protein sequence ID" value="MFC0474018.1"/>
    <property type="molecule type" value="Genomic_DNA"/>
</dbReference>
<evidence type="ECO:0000256" key="1">
    <source>
        <dbReference type="ARBA" id="ARBA00006474"/>
    </source>
</evidence>
<dbReference type="PANTHER" id="PTHR22683">
    <property type="entry name" value="SPORULATION PROTEIN RELATED"/>
    <property type="match status" value="1"/>
</dbReference>
<reference evidence="10 11" key="1">
    <citation type="submission" date="2024-09" db="EMBL/GenBank/DDBJ databases">
        <authorList>
            <person name="Sun Q."/>
            <person name="Mori K."/>
        </authorList>
    </citation>
    <scope>NUCLEOTIDE SEQUENCE [LARGE SCALE GENOMIC DNA]</scope>
    <source>
        <strain evidence="10 11">CGMCC 1.9126</strain>
    </source>
</reference>
<comment type="caution">
    <text evidence="10">The sequence shown here is derived from an EMBL/GenBank/DDBJ whole genome shotgun (WGS) entry which is preliminary data.</text>
</comment>
<dbReference type="InterPro" id="IPR036390">
    <property type="entry name" value="WH_DNA-bd_sf"/>
</dbReference>
<dbReference type="PANTHER" id="PTHR22683:SF42">
    <property type="entry name" value="DNA TRANSLOCASE SFTA"/>
    <property type="match status" value="1"/>
</dbReference>
<evidence type="ECO:0000256" key="6">
    <source>
        <dbReference type="PROSITE-ProRule" id="PRU00289"/>
    </source>
</evidence>
<dbReference type="SMART" id="SM00382">
    <property type="entry name" value="AAA"/>
    <property type="match status" value="1"/>
</dbReference>
<dbReference type="InterPro" id="IPR036388">
    <property type="entry name" value="WH-like_DNA-bd_sf"/>
</dbReference>
<accession>A0ABV6KL25</accession>
<evidence type="ECO:0000313" key="11">
    <source>
        <dbReference type="Proteomes" id="UP001589738"/>
    </source>
</evidence>
<evidence type="ECO:0000256" key="8">
    <source>
        <dbReference type="SAM" id="MobiDB-lite"/>
    </source>
</evidence>
<dbReference type="Gene3D" id="3.40.50.300">
    <property type="entry name" value="P-loop containing nucleotide triphosphate hydrolases"/>
    <property type="match status" value="1"/>
</dbReference>
<evidence type="ECO:0000256" key="3">
    <source>
        <dbReference type="ARBA" id="ARBA00022829"/>
    </source>
</evidence>
<dbReference type="SUPFAM" id="SSF46785">
    <property type="entry name" value="Winged helix' DNA-binding domain"/>
    <property type="match status" value="1"/>
</dbReference>
<keyword evidence="2 6" id="KW-0547">Nucleotide-binding</keyword>
<evidence type="ECO:0000313" key="10">
    <source>
        <dbReference type="EMBL" id="MFC0474018.1"/>
    </source>
</evidence>
<feature type="region of interest" description="Disordered" evidence="8">
    <location>
        <begin position="310"/>
        <end position="346"/>
    </location>
</feature>
<dbReference type="InterPro" id="IPR027417">
    <property type="entry name" value="P-loop_NTPase"/>
</dbReference>
<feature type="region of interest" description="Disordered" evidence="8">
    <location>
        <begin position="53"/>
        <end position="126"/>
    </location>
</feature>
<dbReference type="Gene3D" id="1.10.10.10">
    <property type="entry name" value="Winged helix-like DNA-binding domain superfamily/Winged helix DNA-binding domain"/>
    <property type="match status" value="1"/>
</dbReference>
<dbReference type="Pfam" id="PF09397">
    <property type="entry name" value="FtsK_gamma"/>
    <property type="match status" value="1"/>
</dbReference>
<dbReference type="SUPFAM" id="SSF52540">
    <property type="entry name" value="P-loop containing nucleoside triphosphate hydrolases"/>
    <property type="match status" value="1"/>
</dbReference>
<evidence type="ECO:0000256" key="2">
    <source>
        <dbReference type="ARBA" id="ARBA00022741"/>
    </source>
</evidence>
<feature type="coiled-coil region" evidence="7">
    <location>
        <begin position="243"/>
        <end position="276"/>
    </location>
</feature>
<feature type="compositionally biased region" description="Basic and acidic residues" evidence="8">
    <location>
        <begin position="56"/>
        <end position="89"/>
    </location>
</feature>
<dbReference type="InterPro" id="IPR002543">
    <property type="entry name" value="FtsK_dom"/>
</dbReference>
<evidence type="ECO:0000256" key="4">
    <source>
        <dbReference type="ARBA" id="ARBA00022840"/>
    </source>
</evidence>
<gene>
    <name evidence="10" type="ORF">ACFFHF_01640</name>
</gene>
<dbReference type="InterPro" id="IPR041027">
    <property type="entry name" value="FtsK_alpha"/>
</dbReference>
<dbReference type="SMART" id="SM00843">
    <property type="entry name" value="Ftsk_gamma"/>
    <property type="match status" value="1"/>
</dbReference>
<keyword evidence="4 6" id="KW-0067">ATP-binding</keyword>
<feature type="domain" description="FtsK" evidence="9">
    <location>
        <begin position="542"/>
        <end position="734"/>
    </location>
</feature>
<keyword evidence="11" id="KW-1185">Reference proteome</keyword>
<evidence type="ECO:0000259" key="9">
    <source>
        <dbReference type="PROSITE" id="PS50901"/>
    </source>
</evidence>
<dbReference type="Pfam" id="PF01580">
    <property type="entry name" value="FtsK_SpoIIIE"/>
    <property type="match status" value="1"/>
</dbReference>
<organism evidence="10 11">
    <name type="scientific">Robertmurraya beringensis</name>
    <dbReference type="NCBI Taxonomy" id="641660"/>
    <lineage>
        <taxon>Bacteria</taxon>
        <taxon>Bacillati</taxon>
        <taxon>Bacillota</taxon>
        <taxon>Bacilli</taxon>
        <taxon>Bacillales</taxon>
        <taxon>Bacillaceae</taxon>
        <taxon>Robertmurraya</taxon>
    </lineage>
</organism>